<evidence type="ECO:0000259" key="2">
    <source>
        <dbReference type="PROSITE" id="PS51819"/>
    </source>
</evidence>
<name>A0A370KRB8_9HYPH</name>
<evidence type="ECO:0000313" key="4">
    <source>
        <dbReference type="Proteomes" id="UP000254939"/>
    </source>
</evidence>
<feature type="region of interest" description="Disordered" evidence="1">
    <location>
        <begin position="105"/>
        <end position="124"/>
    </location>
</feature>
<dbReference type="OrthoDB" id="9807407at2"/>
<organism evidence="3 4">
    <name type="scientific">Rhizobium grahamii</name>
    <dbReference type="NCBI Taxonomy" id="1120045"/>
    <lineage>
        <taxon>Bacteria</taxon>
        <taxon>Pseudomonadati</taxon>
        <taxon>Pseudomonadota</taxon>
        <taxon>Alphaproteobacteria</taxon>
        <taxon>Hyphomicrobiales</taxon>
        <taxon>Rhizobiaceae</taxon>
        <taxon>Rhizobium/Agrobacterium group</taxon>
        <taxon>Rhizobium</taxon>
    </lineage>
</organism>
<accession>A0A370KRB8</accession>
<keyword evidence="3" id="KW-0560">Oxidoreductase</keyword>
<feature type="compositionally biased region" description="Basic and acidic residues" evidence="1">
    <location>
        <begin position="1"/>
        <end position="15"/>
    </location>
</feature>
<dbReference type="EMBL" id="NAAC01000011">
    <property type="protein sequence ID" value="RDJ12341.1"/>
    <property type="molecule type" value="Genomic_DNA"/>
</dbReference>
<dbReference type="InterPro" id="IPR004360">
    <property type="entry name" value="Glyas_Fos-R_dOase_dom"/>
</dbReference>
<sequence length="146" mass="15522">MNDTAKTKTAAETETIRGLPSHSTVGTNDLETASSFYDKLLSVFGIGRVLVQPGRAVYYGHRTLEFGVIKPFDGQPATVGNGGMVAFEARSRAQVEEVHAAALALGGQDEGAPGPRGENGADPYCAYFRDPEGNKFLVYRAGPDEV</sequence>
<dbReference type="Gene3D" id="3.10.180.10">
    <property type="entry name" value="2,3-Dihydroxybiphenyl 1,2-Dioxygenase, domain 1"/>
    <property type="match status" value="1"/>
</dbReference>
<feature type="region of interest" description="Disordered" evidence="1">
    <location>
        <begin position="1"/>
        <end position="24"/>
    </location>
</feature>
<evidence type="ECO:0000256" key="1">
    <source>
        <dbReference type="SAM" id="MobiDB-lite"/>
    </source>
</evidence>
<evidence type="ECO:0000313" key="3">
    <source>
        <dbReference type="EMBL" id="RDJ12341.1"/>
    </source>
</evidence>
<reference evidence="3 4" key="1">
    <citation type="submission" date="2017-03" db="EMBL/GenBank/DDBJ databases">
        <title>Genome analysis of Rhizobial strains effectives or ineffectives for nitrogen fixation isolated from bean seeds.</title>
        <authorList>
            <person name="Peralta H."/>
            <person name="Aguilar-Vera A."/>
            <person name="Mora Y."/>
            <person name="Vargas-Lagunas C."/>
            <person name="Girard L."/>
            <person name="Mora J."/>
        </authorList>
    </citation>
    <scope>NUCLEOTIDE SEQUENCE [LARGE SCALE GENOMIC DNA]</scope>
    <source>
        <strain evidence="3 4">CCGM3</strain>
    </source>
</reference>
<comment type="caution">
    <text evidence="3">The sequence shown here is derived from an EMBL/GenBank/DDBJ whole genome shotgun (WGS) entry which is preliminary data.</text>
</comment>
<proteinExistence type="predicted"/>
<dbReference type="RefSeq" id="WP_114712977.1">
    <property type="nucleotide sequence ID" value="NZ_KZ857259.1"/>
</dbReference>
<keyword evidence="3" id="KW-0223">Dioxygenase</keyword>
<dbReference type="PANTHER" id="PTHR35006:SF1">
    <property type="entry name" value="BLL2941 PROTEIN"/>
    <property type="match status" value="1"/>
</dbReference>
<dbReference type="SUPFAM" id="SSF54593">
    <property type="entry name" value="Glyoxalase/Bleomycin resistance protein/Dihydroxybiphenyl dioxygenase"/>
    <property type="match status" value="1"/>
</dbReference>
<gene>
    <name evidence="3" type="ORF">B5K06_11415</name>
</gene>
<dbReference type="GO" id="GO:0051213">
    <property type="term" value="F:dioxygenase activity"/>
    <property type="evidence" value="ECO:0007669"/>
    <property type="project" value="UniProtKB-KW"/>
</dbReference>
<dbReference type="InterPro" id="IPR037523">
    <property type="entry name" value="VOC_core"/>
</dbReference>
<dbReference type="AlphaFoldDB" id="A0A370KRB8"/>
<dbReference type="InterPro" id="IPR029068">
    <property type="entry name" value="Glyas_Bleomycin-R_OHBP_Dase"/>
</dbReference>
<dbReference type="PANTHER" id="PTHR35006">
    <property type="entry name" value="GLYOXALASE FAMILY PROTEIN (AFU_ORTHOLOGUE AFUA_5G14830)"/>
    <property type="match status" value="1"/>
</dbReference>
<feature type="domain" description="VOC" evidence="2">
    <location>
        <begin position="19"/>
        <end position="141"/>
    </location>
</feature>
<dbReference type="Proteomes" id="UP000254939">
    <property type="component" value="Unassembled WGS sequence"/>
</dbReference>
<protein>
    <submittedName>
        <fullName evidence="3">Dioxygenase</fullName>
    </submittedName>
</protein>
<dbReference type="CDD" id="cd07262">
    <property type="entry name" value="VOC_like"/>
    <property type="match status" value="1"/>
</dbReference>
<dbReference type="PROSITE" id="PS51819">
    <property type="entry name" value="VOC"/>
    <property type="match status" value="1"/>
</dbReference>
<dbReference type="Pfam" id="PF00903">
    <property type="entry name" value="Glyoxalase"/>
    <property type="match status" value="1"/>
</dbReference>